<name>A0A9D4NFF7_DREPO</name>
<dbReference type="Proteomes" id="UP000828390">
    <property type="component" value="Unassembled WGS sequence"/>
</dbReference>
<protein>
    <submittedName>
        <fullName evidence="1">Uncharacterized protein</fullName>
    </submittedName>
</protein>
<proteinExistence type="predicted"/>
<reference evidence="1" key="1">
    <citation type="journal article" date="2019" name="bioRxiv">
        <title>The Genome of the Zebra Mussel, Dreissena polymorpha: A Resource for Invasive Species Research.</title>
        <authorList>
            <person name="McCartney M.A."/>
            <person name="Auch B."/>
            <person name="Kono T."/>
            <person name="Mallez S."/>
            <person name="Zhang Y."/>
            <person name="Obille A."/>
            <person name="Becker A."/>
            <person name="Abrahante J.E."/>
            <person name="Garbe J."/>
            <person name="Badalamenti J.P."/>
            <person name="Herman A."/>
            <person name="Mangelson H."/>
            <person name="Liachko I."/>
            <person name="Sullivan S."/>
            <person name="Sone E.D."/>
            <person name="Koren S."/>
            <person name="Silverstein K.A.T."/>
            <person name="Beckman K.B."/>
            <person name="Gohl D.M."/>
        </authorList>
    </citation>
    <scope>NUCLEOTIDE SEQUENCE</scope>
    <source>
        <strain evidence="1">Duluth1</strain>
        <tissue evidence="1">Whole animal</tissue>
    </source>
</reference>
<gene>
    <name evidence="1" type="ORF">DPMN_018597</name>
</gene>
<dbReference type="EMBL" id="JAIWYP010000001">
    <property type="protein sequence ID" value="KAH3894440.1"/>
    <property type="molecule type" value="Genomic_DNA"/>
</dbReference>
<dbReference type="AlphaFoldDB" id="A0A9D4NFF7"/>
<sequence length="71" mass="8004">MPDTDTLTSINEPTNCINTFPLRSKVTMAFATSIKPEQPRVTRSLFMLYAVCYKSGLEMKPLTFESNKKGL</sequence>
<keyword evidence="2" id="KW-1185">Reference proteome</keyword>
<organism evidence="1 2">
    <name type="scientific">Dreissena polymorpha</name>
    <name type="common">Zebra mussel</name>
    <name type="synonym">Mytilus polymorpha</name>
    <dbReference type="NCBI Taxonomy" id="45954"/>
    <lineage>
        <taxon>Eukaryota</taxon>
        <taxon>Metazoa</taxon>
        <taxon>Spiralia</taxon>
        <taxon>Lophotrochozoa</taxon>
        <taxon>Mollusca</taxon>
        <taxon>Bivalvia</taxon>
        <taxon>Autobranchia</taxon>
        <taxon>Heteroconchia</taxon>
        <taxon>Euheterodonta</taxon>
        <taxon>Imparidentia</taxon>
        <taxon>Neoheterodontei</taxon>
        <taxon>Myida</taxon>
        <taxon>Dreissenoidea</taxon>
        <taxon>Dreissenidae</taxon>
        <taxon>Dreissena</taxon>
    </lineage>
</organism>
<reference evidence="1" key="2">
    <citation type="submission" date="2020-11" db="EMBL/GenBank/DDBJ databases">
        <authorList>
            <person name="McCartney M.A."/>
            <person name="Auch B."/>
            <person name="Kono T."/>
            <person name="Mallez S."/>
            <person name="Becker A."/>
            <person name="Gohl D.M."/>
            <person name="Silverstein K.A.T."/>
            <person name="Koren S."/>
            <person name="Bechman K.B."/>
            <person name="Herman A."/>
            <person name="Abrahante J.E."/>
            <person name="Garbe J."/>
        </authorList>
    </citation>
    <scope>NUCLEOTIDE SEQUENCE</scope>
    <source>
        <strain evidence="1">Duluth1</strain>
        <tissue evidence="1">Whole animal</tissue>
    </source>
</reference>
<comment type="caution">
    <text evidence="1">The sequence shown here is derived from an EMBL/GenBank/DDBJ whole genome shotgun (WGS) entry which is preliminary data.</text>
</comment>
<evidence type="ECO:0000313" key="1">
    <source>
        <dbReference type="EMBL" id="KAH3894440.1"/>
    </source>
</evidence>
<evidence type="ECO:0000313" key="2">
    <source>
        <dbReference type="Proteomes" id="UP000828390"/>
    </source>
</evidence>
<accession>A0A9D4NFF7</accession>